<dbReference type="EMBL" id="JADILV010000035">
    <property type="protein sequence ID" value="MBO8483468.1"/>
    <property type="molecule type" value="Genomic_DNA"/>
</dbReference>
<gene>
    <name evidence="2" type="ORF">IAB75_05080</name>
</gene>
<organism evidence="2 3">
    <name type="scientific">Candidatus Cryptobacteroides avicola</name>
    <dbReference type="NCBI Taxonomy" id="2840757"/>
    <lineage>
        <taxon>Bacteria</taxon>
        <taxon>Pseudomonadati</taxon>
        <taxon>Bacteroidota</taxon>
        <taxon>Bacteroidia</taxon>
        <taxon>Bacteroidales</taxon>
        <taxon>Candidatus Cryptobacteroides</taxon>
    </lineage>
</organism>
<keyword evidence="1" id="KW-0732">Signal</keyword>
<feature type="signal peptide" evidence="1">
    <location>
        <begin position="1"/>
        <end position="19"/>
    </location>
</feature>
<proteinExistence type="predicted"/>
<name>A0A940DVK0_9BACT</name>
<dbReference type="AlphaFoldDB" id="A0A940DVK0"/>
<reference evidence="2" key="1">
    <citation type="submission" date="2020-10" db="EMBL/GenBank/DDBJ databases">
        <authorList>
            <person name="Gilroy R."/>
        </authorList>
    </citation>
    <scope>NUCLEOTIDE SEQUENCE</scope>
    <source>
        <strain evidence="2">G3-8215</strain>
    </source>
</reference>
<reference evidence="2" key="2">
    <citation type="journal article" date="2021" name="PeerJ">
        <title>Extensive microbial diversity within the chicken gut microbiome revealed by metagenomics and culture.</title>
        <authorList>
            <person name="Gilroy R."/>
            <person name="Ravi A."/>
            <person name="Getino M."/>
            <person name="Pursley I."/>
            <person name="Horton D.L."/>
            <person name="Alikhan N.F."/>
            <person name="Baker D."/>
            <person name="Gharbi K."/>
            <person name="Hall N."/>
            <person name="Watson M."/>
            <person name="Adriaenssens E.M."/>
            <person name="Foster-Nyarko E."/>
            <person name="Jarju S."/>
            <person name="Secka A."/>
            <person name="Antonio M."/>
            <person name="Oren A."/>
            <person name="Chaudhuri R.R."/>
            <person name="La Ragione R."/>
            <person name="Hildebrand F."/>
            <person name="Pallen M.J."/>
        </authorList>
    </citation>
    <scope>NUCLEOTIDE SEQUENCE</scope>
    <source>
        <strain evidence="2">G3-8215</strain>
    </source>
</reference>
<sequence length="238" mass="25902">MKRILTMILLCAAAFAASAQTVEEYQPTSTWPYIYSDFMDGTLHQSTGGDMEGKFNIHLLESRLHFIEGNLVKEASPADVYSVKIGQDIFVNAGGTMMRVLAKSDNGIVAQLTEIDVTRLNETGGAYGSSSNSMATTALSSIENVGGIGARVNHMEMKNSKNEGKILPVITKLYIVTGNKVIFATKKDVSEASDKEAFKSFQKEHKIKWRDPQSLLQVVDFLAGTGSHDGQSATSRTK</sequence>
<protein>
    <submittedName>
        <fullName evidence="2">Uncharacterized protein</fullName>
    </submittedName>
</protein>
<accession>A0A940DVK0</accession>
<comment type="caution">
    <text evidence="2">The sequence shown here is derived from an EMBL/GenBank/DDBJ whole genome shotgun (WGS) entry which is preliminary data.</text>
</comment>
<dbReference type="Proteomes" id="UP000725002">
    <property type="component" value="Unassembled WGS sequence"/>
</dbReference>
<evidence type="ECO:0000313" key="3">
    <source>
        <dbReference type="Proteomes" id="UP000725002"/>
    </source>
</evidence>
<evidence type="ECO:0000313" key="2">
    <source>
        <dbReference type="EMBL" id="MBO8483468.1"/>
    </source>
</evidence>
<evidence type="ECO:0000256" key="1">
    <source>
        <dbReference type="SAM" id="SignalP"/>
    </source>
</evidence>
<feature type="chain" id="PRO_5038012343" evidence="1">
    <location>
        <begin position="20"/>
        <end position="238"/>
    </location>
</feature>